<protein>
    <recommendedName>
        <fullName evidence="3">CCHC-type domain-containing protein</fullName>
    </recommendedName>
</protein>
<name>A0A7J6NP63_PEROL</name>
<dbReference type="SMART" id="SM00343">
    <property type="entry name" value="ZnF_C2HC"/>
    <property type="match status" value="3"/>
</dbReference>
<feature type="compositionally biased region" description="Polar residues" evidence="2">
    <location>
        <begin position="234"/>
        <end position="245"/>
    </location>
</feature>
<dbReference type="CDD" id="cd00303">
    <property type="entry name" value="retropepsin_like"/>
    <property type="match status" value="1"/>
</dbReference>
<proteinExistence type="predicted"/>
<keyword evidence="1" id="KW-0479">Metal-binding</keyword>
<evidence type="ECO:0000256" key="2">
    <source>
        <dbReference type="SAM" id="MobiDB-lite"/>
    </source>
</evidence>
<dbReference type="InterPro" id="IPR001969">
    <property type="entry name" value="Aspartic_peptidase_AS"/>
</dbReference>
<reference evidence="4 5" key="1">
    <citation type="submission" date="2020-04" db="EMBL/GenBank/DDBJ databases">
        <title>Perkinsus olseni comparative genomics.</title>
        <authorList>
            <person name="Bogema D.R."/>
        </authorList>
    </citation>
    <scope>NUCLEOTIDE SEQUENCE [LARGE SCALE GENOMIC DNA]</scope>
    <source>
        <strain evidence="4">00978-12</strain>
    </source>
</reference>
<dbReference type="GO" id="GO:0008270">
    <property type="term" value="F:zinc ion binding"/>
    <property type="evidence" value="ECO:0007669"/>
    <property type="project" value="UniProtKB-KW"/>
</dbReference>
<dbReference type="InterPro" id="IPR021109">
    <property type="entry name" value="Peptidase_aspartic_dom_sf"/>
</dbReference>
<dbReference type="Gene3D" id="2.40.70.10">
    <property type="entry name" value="Acid Proteases"/>
    <property type="match status" value="1"/>
</dbReference>
<dbReference type="EMBL" id="JABANP010000291">
    <property type="protein sequence ID" value="KAF4684831.1"/>
    <property type="molecule type" value="Genomic_DNA"/>
</dbReference>
<feature type="domain" description="CCHC-type" evidence="3">
    <location>
        <begin position="265"/>
        <end position="281"/>
    </location>
</feature>
<dbReference type="GO" id="GO:0006508">
    <property type="term" value="P:proteolysis"/>
    <property type="evidence" value="ECO:0007669"/>
    <property type="project" value="InterPro"/>
</dbReference>
<feature type="region of interest" description="Disordered" evidence="2">
    <location>
        <begin position="185"/>
        <end position="256"/>
    </location>
</feature>
<sequence length="657" mass="74200">MALYSHVIVENECDVNDLHGTIWKALTHDGDVLAEIVLEGLHAQGLRRVYLQHCRVAEVVHHVITATRGHTTSNWCYGCRRRHCENPISVKDFDTMQNVIRTLRPDTTFEGAKDSRSGTTWISVISELYHLGSPVLEYKMKWKLYNGFKGAELRLRVTDYLHDREIDYMEFKEVVLRQHRRMTNVNEADNSTKTSDKKTRDDSRGSYGRRSDDSGYRSRRPWQQRPPYPRRESVNSVDDSGGYTTDDNEVRQHHVNMGRDLSGSKCYRCLKRGHSAKDCEQPEPADLSTRCRICGNPQHQAETCKIKSDKLVCHRCNNPGHLAYVCTSKTPTSSPTTGKRQSTPRSTARVQVIIDNDRLQEHPQQRVCTTSSSPDRDTSRAAKPMVMVIGNVCIEDNVIPALFDTGAEVSLITRQALQRLAPHVDVYTNTPRHISVADGGTLHVDGTVMLKVSTNRITVHDEFIVVSDDLSVPILLGCPTLGKLRTTIRVSPHGMHVITNDDHDFSPYSAPKEVRFNDNVATYDKLLEKDQEDITVTYTINHVRRLFLHQGSYSGLSDVELYNALFPTVGTPPLGSTRTTCLLAKPTVTNWEKILLAAITTSTICLLIRRKPPPTWNLLPPTMTRTMTKKTWTTTPTTTFLHGMCYNVIGCGMLQHP</sequence>
<evidence type="ECO:0000313" key="4">
    <source>
        <dbReference type="EMBL" id="KAF4684831.1"/>
    </source>
</evidence>
<dbReference type="OrthoDB" id="476966at2759"/>
<evidence type="ECO:0000259" key="3">
    <source>
        <dbReference type="PROSITE" id="PS50158"/>
    </source>
</evidence>
<keyword evidence="1" id="KW-0862">Zinc</keyword>
<organism evidence="4 5">
    <name type="scientific">Perkinsus olseni</name>
    <name type="common">Perkinsus atlanticus</name>
    <dbReference type="NCBI Taxonomy" id="32597"/>
    <lineage>
        <taxon>Eukaryota</taxon>
        <taxon>Sar</taxon>
        <taxon>Alveolata</taxon>
        <taxon>Perkinsozoa</taxon>
        <taxon>Perkinsea</taxon>
        <taxon>Perkinsida</taxon>
        <taxon>Perkinsidae</taxon>
        <taxon>Perkinsus</taxon>
    </lineage>
</organism>
<evidence type="ECO:0000256" key="1">
    <source>
        <dbReference type="PROSITE-ProRule" id="PRU00047"/>
    </source>
</evidence>
<feature type="compositionally biased region" description="Basic and acidic residues" evidence="2">
    <location>
        <begin position="194"/>
        <end position="216"/>
    </location>
</feature>
<dbReference type="InterPro" id="IPR001878">
    <property type="entry name" value="Znf_CCHC"/>
</dbReference>
<dbReference type="GO" id="GO:0004190">
    <property type="term" value="F:aspartic-type endopeptidase activity"/>
    <property type="evidence" value="ECO:0007669"/>
    <property type="project" value="InterPro"/>
</dbReference>
<dbReference type="AlphaFoldDB" id="A0A7J6NP63"/>
<dbReference type="SUPFAM" id="SSF57756">
    <property type="entry name" value="Retrovirus zinc finger-like domains"/>
    <property type="match status" value="1"/>
</dbReference>
<keyword evidence="1" id="KW-0863">Zinc-finger</keyword>
<dbReference type="Gene3D" id="4.10.60.10">
    <property type="entry name" value="Zinc finger, CCHC-type"/>
    <property type="match status" value="1"/>
</dbReference>
<evidence type="ECO:0000313" key="5">
    <source>
        <dbReference type="Proteomes" id="UP000541610"/>
    </source>
</evidence>
<dbReference type="SUPFAM" id="SSF50630">
    <property type="entry name" value="Acid proteases"/>
    <property type="match status" value="1"/>
</dbReference>
<dbReference type="PROSITE" id="PS50158">
    <property type="entry name" value="ZF_CCHC"/>
    <property type="match status" value="1"/>
</dbReference>
<dbReference type="PROSITE" id="PS00141">
    <property type="entry name" value="ASP_PROTEASE"/>
    <property type="match status" value="1"/>
</dbReference>
<dbReference type="Pfam" id="PF13650">
    <property type="entry name" value="Asp_protease_2"/>
    <property type="match status" value="1"/>
</dbReference>
<dbReference type="InterPro" id="IPR036875">
    <property type="entry name" value="Znf_CCHC_sf"/>
</dbReference>
<dbReference type="Proteomes" id="UP000541610">
    <property type="component" value="Unassembled WGS sequence"/>
</dbReference>
<dbReference type="GO" id="GO:0003676">
    <property type="term" value="F:nucleic acid binding"/>
    <property type="evidence" value="ECO:0007669"/>
    <property type="project" value="InterPro"/>
</dbReference>
<accession>A0A7J6NP63</accession>
<gene>
    <name evidence="4" type="ORF">FOZ60_007277</name>
</gene>
<comment type="caution">
    <text evidence="4">The sequence shown here is derived from an EMBL/GenBank/DDBJ whole genome shotgun (WGS) entry which is preliminary data.</text>
</comment>